<evidence type="ECO:0000256" key="1">
    <source>
        <dbReference type="ARBA" id="ARBA00004141"/>
    </source>
</evidence>
<keyword evidence="7" id="KW-0406">Ion transport</keyword>
<name>A0AAU9BXS5_9GAMM</name>
<dbReference type="InterPro" id="IPR058533">
    <property type="entry name" value="Cation_efflux_TM"/>
</dbReference>
<dbReference type="PANTHER" id="PTHR11562:SF17">
    <property type="entry name" value="RE54080P-RELATED"/>
    <property type="match status" value="1"/>
</dbReference>
<evidence type="ECO:0000256" key="6">
    <source>
        <dbReference type="ARBA" id="ARBA00022989"/>
    </source>
</evidence>
<proteinExistence type="inferred from homology"/>
<evidence type="ECO:0000256" key="2">
    <source>
        <dbReference type="ARBA" id="ARBA00008873"/>
    </source>
</evidence>
<feature type="transmembrane region" description="Helical" evidence="9">
    <location>
        <begin position="20"/>
        <end position="39"/>
    </location>
</feature>
<evidence type="ECO:0000259" key="11">
    <source>
        <dbReference type="Pfam" id="PF16916"/>
    </source>
</evidence>
<keyword evidence="3" id="KW-0813">Transport</keyword>
<feature type="transmembrane region" description="Helical" evidence="9">
    <location>
        <begin position="117"/>
        <end position="142"/>
    </location>
</feature>
<dbReference type="InterPro" id="IPR027469">
    <property type="entry name" value="Cation_efflux_TMD_sf"/>
</dbReference>
<dbReference type="InterPro" id="IPR050681">
    <property type="entry name" value="CDF/SLC30A"/>
</dbReference>
<dbReference type="SUPFAM" id="SSF160240">
    <property type="entry name" value="Cation efflux protein cytoplasmic domain-like"/>
    <property type="match status" value="1"/>
</dbReference>
<dbReference type="Proteomes" id="UP001321450">
    <property type="component" value="Chromosome"/>
</dbReference>
<feature type="domain" description="Cation efflux protein transmembrane" evidence="10">
    <location>
        <begin position="19"/>
        <end position="210"/>
    </location>
</feature>
<dbReference type="KEGG" id="meiy:MIN45_P0642"/>
<evidence type="ECO:0000256" key="4">
    <source>
        <dbReference type="ARBA" id="ARBA00022692"/>
    </source>
</evidence>
<dbReference type="EMBL" id="AP024718">
    <property type="protein sequence ID" value="BCX88273.1"/>
    <property type="molecule type" value="Genomic_DNA"/>
</dbReference>
<dbReference type="InterPro" id="IPR002524">
    <property type="entry name" value="Cation_efflux"/>
</dbReference>
<feature type="transmembrane region" description="Helical" evidence="9">
    <location>
        <begin position="181"/>
        <end position="200"/>
    </location>
</feature>
<evidence type="ECO:0000256" key="9">
    <source>
        <dbReference type="SAM" id="Phobius"/>
    </source>
</evidence>
<dbReference type="GO" id="GO:0005886">
    <property type="term" value="C:plasma membrane"/>
    <property type="evidence" value="ECO:0007669"/>
    <property type="project" value="TreeGrafter"/>
</dbReference>
<evidence type="ECO:0000256" key="5">
    <source>
        <dbReference type="ARBA" id="ARBA00022906"/>
    </source>
</evidence>
<dbReference type="PANTHER" id="PTHR11562">
    <property type="entry name" value="CATION EFFLUX PROTEIN/ ZINC TRANSPORTER"/>
    <property type="match status" value="1"/>
</dbReference>
<dbReference type="Gene3D" id="1.20.1510.10">
    <property type="entry name" value="Cation efflux protein transmembrane domain"/>
    <property type="match status" value="1"/>
</dbReference>
<dbReference type="Pfam" id="PF01545">
    <property type="entry name" value="Cation_efflux"/>
    <property type="match status" value="1"/>
</dbReference>
<feature type="transmembrane region" description="Helical" evidence="9">
    <location>
        <begin position="368"/>
        <end position="385"/>
    </location>
</feature>
<keyword evidence="6 9" id="KW-1133">Transmembrane helix</keyword>
<dbReference type="InterPro" id="IPR036837">
    <property type="entry name" value="Cation_efflux_CTD_sf"/>
</dbReference>
<organism evidence="12 13">
    <name type="scientific">Methylomarinovum tepidoasis</name>
    <dbReference type="NCBI Taxonomy" id="2840183"/>
    <lineage>
        <taxon>Bacteria</taxon>
        <taxon>Pseudomonadati</taxon>
        <taxon>Pseudomonadota</taxon>
        <taxon>Gammaproteobacteria</taxon>
        <taxon>Methylococcales</taxon>
        <taxon>Methylothermaceae</taxon>
        <taxon>Methylomarinovum</taxon>
    </lineage>
</organism>
<evidence type="ECO:0000256" key="7">
    <source>
        <dbReference type="ARBA" id="ARBA00023065"/>
    </source>
</evidence>
<keyword evidence="4 9" id="KW-0812">Transmembrane</keyword>
<evidence type="ECO:0000313" key="13">
    <source>
        <dbReference type="Proteomes" id="UP001321450"/>
    </source>
</evidence>
<feature type="transmembrane region" description="Helical" evidence="9">
    <location>
        <begin position="86"/>
        <end position="105"/>
    </location>
</feature>
<keyword evidence="5" id="KW-0864">Zinc transport</keyword>
<evidence type="ECO:0000259" key="10">
    <source>
        <dbReference type="Pfam" id="PF01545"/>
    </source>
</evidence>
<evidence type="ECO:0000313" key="12">
    <source>
        <dbReference type="EMBL" id="BCX88273.1"/>
    </source>
</evidence>
<evidence type="ECO:0000256" key="8">
    <source>
        <dbReference type="ARBA" id="ARBA00023136"/>
    </source>
</evidence>
<reference evidence="13" key="1">
    <citation type="journal article" date="2024" name="Int. J. Syst. Evol. Microbiol.">
        <title>Methylomarinovum tepidoasis sp. nov., a moderately thermophilic methanotroph of the family Methylothermaceae isolated from a deep-sea hydrothermal field.</title>
        <authorList>
            <person name="Hirayama H."/>
            <person name="Takaki Y."/>
            <person name="Abe M."/>
            <person name="Miyazaki M."/>
            <person name="Uematsu K."/>
            <person name="Matsui Y."/>
            <person name="Takai K."/>
        </authorList>
    </citation>
    <scope>NUCLEOTIDE SEQUENCE [LARGE SCALE GENOMIC DNA]</scope>
    <source>
        <strain evidence="13">IN45</strain>
    </source>
</reference>
<dbReference type="Pfam" id="PF16916">
    <property type="entry name" value="ZT_dimer"/>
    <property type="match status" value="1"/>
</dbReference>
<feature type="domain" description="Cation efflux protein cytoplasmic" evidence="11">
    <location>
        <begin position="214"/>
        <end position="287"/>
    </location>
</feature>
<feature type="transmembrane region" description="Helical" evidence="9">
    <location>
        <begin position="322"/>
        <end position="344"/>
    </location>
</feature>
<comment type="similarity">
    <text evidence="2">Belongs to the cation diffusion facilitator (CDF) transporter (TC 2.A.4) family. SLC30A subfamily.</text>
</comment>
<dbReference type="GO" id="GO:0005385">
    <property type="term" value="F:zinc ion transmembrane transporter activity"/>
    <property type="evidence" value="ECO:0007669"/>
    <property type="project" value="TreeGrafter"/>
</dbReference>
<dbReference type="InterPro" id="IPR027470">
    <property type="entry name" value="Cation_efflux_CTD"/>
</dbReference>
<dbReference type="AlphaFoldDB" id="A0AAU9BXS5"/>
<keyword evidence="8 9" id="KW-0472">Membrane</keyword>
<comment type="subcellular location">
    <subcellularLocation>
        <location evidence="1">Membrane</location>
        <topology evidence="1">Multi-pass membrane protein</topology>
    </subcellularLocation>
</comment>
<gene>
    <name evidence="12" type="ORF">MIN45_P0642</name>
</gene>
<keyword evidence="5" id="KW-0862">Zinc</keyword>
<dbReference type="RefSeq" id="WP_286293377.1">
    <property type="nucleotide sequence ID" value="NZ_AP024718.1"/>
</dbReference>
<keyword evidence="13" id="KW-1185">Reference proteome</keyword>
<dbReference type="SUPFAM" id="SSF161111">
    <property type="entry name" value="Cation efflux protein transmembrane domain-like"/>
    <property type="match status" value="1"/>
</dbReference>
<sequence>MAHHHAHHHHHGDVHETRLIWALLVNVLLTAVQVVGGVLSGSLALVADALHNLSDAGSLAVALVARRIARRPADQWRTFGYQRAELIGALINLTTLLLIGLYLIYEALLRFVNPQPIEGWTVVYVGAFALVVDVATALLTYAGSRYSANIRAAFLHNVADALGSVAVIVAGTLVIRYGWHLADPLCTVLIAAYVLRHGWVEMKHTIRILMQSTPADIDLAELIHTLESVEGVCGVHHVHVWEIDEHRRSLEAHVVIDPDDAAHIEAIKQRLKRRLEERYHIGHSTLEFELATPETVSACLANHEACGQPNHVRDHGHTRAHFPWAVLGWVLALLALTAGLAWRYHLSGDWQTWLADLKTPRRWSHHEWTAYSLALIAVLAAWWTGRRRPHDAHS</sequence>
<feature type="transmembrane region" description="Helical" evidence="9">
    <location>
        <begin position="154"/>
        <end position="175"/>
    </location>
</feature>
<evidence type="ECO:0000256" key="3">
    <source>
        <dbReference type="ARBA" id="ARBA00022448"/>
    </source>
</evidence>
<dbReference type="NCBIfam" id="TIGR01297">
    <property type="entry name" value="CDF"/>
    <property type="match status" value="1"/>
</dbReference>
<accession>A0AAU9BXS5</accession>
<protein>
    <submittedName>
        <fullName evidence="12">Cobalt-zinc-cadmium efflux system protein</fullName>
    </submittedName>
</protein>